<sequence length="72" mass="8113">NKPKSLSEEFLRIILKFPGELITSEEPTDHHLYHSSYSNGKTAKQDCSEIYPGCAISLIDLALGYYEGYDNT</sequence>
<name>A0A653DK28_CALMS</name>
<feature type="non-terminal residue" evidence="1">
    <location>
        <position position="1"/>
    </location>
</feature>
<dbReference type="EMBL" id="CAACVG010012492">
    <property type="protein sequence ID" value="VEN60374.1"/>
    <property type="molecule type" value="Genomic_DNA"/>
</dbReference>
<protein>
    <submittedName>
        <fullName evidence="1">Uncharacterized protein</fullName>
    </submittedName>
</protein>
<dbReference type="OrthoDB" id="8185446at2759"/>
<dbReference type="Pfam" id="PF07841">
    <property type="entry name" value="DM4_12"/>
    <property type="match status" value="1"/>
</dbReference>
<evidence type="ECO:0000313" key="2">
    <source>
        <dbReference type="Proteomes" id="UP000410492"/>
    </source>
</evidence>
<reference evidence="1 2" key="1">
    <citation type="submission" date="2019-01" db="EMBL/GenBank/DDBJ databases">
        <authorList>
            <person name="Sayadi A."/>
        </authorList>
    </citation>
    <scope>NUCLEOTIDE SEQUENCE [LARGE SCALE GENOMIC DNA]</scope>
</reference>
<proteinExistence type="predicted"/>
<accession>A0A653DK28</accession>
<evidence type="ECO:0000313" key="1">
    <source>
        <dbReference type="EMBL" id="VEN60374.1"/>
    </source>
</evidence>
<organism evidence="1 2">
    <name type="scientific">Callosobruchus maculatus</name>
    <name type="common">Southern cowpea weevil</name>
    <name type="synonym">Pulse bruchid</name>
    <dbReference type="NCBI Taxonomy" id="64391"/>
    <lineage>
        <taxon>Eukaryota</taxon>
        <taxon>Metazoa</taxon>
        <taxon>Ecdysozoa</taxon>
        <taxon>Arthropoda</taxon>
        <taxon>Hexapoda</taxon>
        <taxon>Insecta</taxon>
        <taxon>Pterygota</taxon>
        <taxon>Neoptera</taxon>
        <taxon>Endopterygota</taxon>
        <taxon>Coleoptera</taxon>
        <taxon>Polyphaga</taxon>
        <taxon>Cucujiformia</taxon>
        <taxon>Chrysomeloidea</taxon>
        <taxon>Chrysomelidae</taxon>
        <taxon>Bruchinae</taxon>
        <taxon>Bruchini</taxon>
        <taxon>Callosobruchus</taxon>
    </lineage>
</organism>
<dbReference type="InterPro" id="IPR006631">
    <property type="entry name" value="DM4_12"/>
</dbReference>
<dbReference type="Proteomes" id="UP000410492">
    <property type="component" value="Unassembled WGS sequence"/>
</dbReference>
<gene>
    <name evidence="1" type="ORF">CALMAC_LOCUS18093</name>
</gene>
<keyword evidence="2" id="KW-1185">Reference proteome</keyword>
<dbReference type="AlphaFoldDB" id="A0A653DK28"/>